<dbReference type="CDD" id="cd01610">
    <property type="entry name" value="PAP2_like"/>
    <property type="match status" value="1"/>
</dbReference>
<evidence type="ECO:0000256" key="1">
    <source>
        <dbReference type="SAM" id="MobiDB-lite"/>
    </source>
</evidence>
<dbReference type="Proteomes" id="UP000622547">
    <property type="component" value="Unassembled WGS sequence"/>
</dbReference>
<dbReference type="SUPFAM" id="SSF48317">
    <property type="entry name" value="Acid phosphatase/Vanadium-dependent haloperoxidase"/>
    <property type="match status" value="1"/>
</dbReference>
<comment type="caution">
    <text evidence="4">The sequence shown here is derived from an EMBL/GenBank/DDBJ whole genome shotgun (WGS) entry which is preliminary data.</text>
</comment>
<dbReference type="Gene3D" id="1.20.144.10">
    <property type="entry name" value="Phosphatidic acid phosphatase type 2/haloperoxidase"/>
    <property type="match status" value="1"/>
</dbReference>
<feature type="domain" description="Phosphatidic acid phosphatase type 2/haloperoxidase" evidence="3">
    <location>
        <begin position="87"/>
        <end position="195"/>
    </location>
</feature>
<feature type="transmembrane region" description="Helical" evidence="2">
    <location>
        <begin position="221"/>
        <end position="243"/>
    </location>
</feature>
<name>A0A8J3U450_9ACTN</name>
<organism evidence="4 5">
    <name type="scientific">Planotetraspora phitsanulokensis</name>
    <dbReference type="NCBI Taxonomy" id="575192"/>
    <lineage>
        <taxon>Bacteria</taxon>
        <taxon>Bacillati</taxon>
        <taxon>Actinomycetota</taxon>
        <taxon>Actinomycetes</taxon>
        <taxon>Streptosporangiales</taxon>
        <taxon>Streptosporangiaceae</taxon>
        <taxon>Planotetraspora</taxon>
    </lineage>
</organism>
<dbReference type="InterPro" id="IPR036938">
    <property type="entry name" value="PAP2/HPO_sf"/>
</dbReference>
<dbReference type="AlphaFoldDB" id="A0A8J3U450"/>
<feature type="compositionally biased region" description="Gly residues" evidence="1">
    <location>
        <begin position="295"/>
        <end position="306"/>
    </location>
</feature>
<reference evidence="4 5" key="1">
    <citation type="submission" date="2021-01" db="EMBL/GenBank/DDBJ databases">
        <title>Whole genome shotgun sequence of Planotetraspora phitsanulokensis NBRC 104273.</title>
        <authorList>
            <person name="Komaki H."/>
            <person name="Tamura T."/>
        </authorList>
    </citation>
    <scope>NUCLEOTIDE SEQUENCE [LARGE SCALE GENOMIC DNA]</scope>
    <source>
        <strain evidence="4 5">NBRC 104273</strain>
    </source>
</reference>
<dbReference type="EMBL" id="BOOP01000011">
    <property type="protein sequence ID" value="GII37870.1"/>
    <property type="molecule type" value="Genomic_DNA"/>
</dbReference>
<feature type="transmembrane region" description="Helical" evidence="2">
    <location>
        <begin position="86"/>
        <end position="109"/>
    </location>
</feature>
<feature type="transmembrane region" description="Helical" evidence="2">
    <location>
        <begin position="263"/>
        <end position="284"/>
    </location>
</feature>
<dbReference type="SMART" id="SM00014">
    <property type="entry name" value="acidPPc"/>
    <property type="match status" value="1"/>
</dbReference>
<protein>
    <recommendedName>
        <fullName evidence="3">Phosphatidic acid phosphatase type 2/haloperoxidase domain-containing protein</fullName>
    </recommendedName>
</protein>
<gene>
    <name evidence="4" type="ORF">Pph01_28730</name>
</gene>
<dbReference type="RefSeq" id="WP_204073554.1">
    <property type="nucleotide sequence ID" value="NZ_BAABHI010000013.1"/>
</dbReference>
<accession>A0A8J3U450</accession>
<keyword evidence="2" id="KW-0812">Transmembrane</keyword>
<feature type="transmembrane region" description="Helical" evidence="2">
    <location>
        <begin position="129"/>
        <end position="146"/>
    </location>
</feature>
<proteinExistence type="predicted"/>
<feature type="transmembrane region" description="Helical" evidence="2">
    <location>
        <begin position="9"/>
        <end position="31"/>
    </location>
</feature>
<feature type="transmembrane region" description="Helical" evidence="2">
    <location>
        <begin position="153"/>
        <end position="175"/>
    </location>
</feature>
<dbReference type="InterPro" id="IPR000326">
    <property type="entry name" value="PAP2/HPO"/>
</dbReference>
<evidence type="ECO:0000259" key="3">
    <source>
        <dbReference type="SMART" id="SM00014"/>
    </source>
</evidence>
<keyword evidence="2" id="KW-1133">Transmembrane helix</keyword>
<evidence type="ECO:0000256" key="2">
    <source>
        <dbReference type="SAM" id="Phobius"/>
    </source>
</evidence>
<evidence type="ECO:0000313" key="4">
    <source>
        <dbReference type="EMBL" id="GII37870.1"/>
    </source>
</evidence>
<dbReference type="Pfam" id="PF01569">
    <property type="entry name" value="PAP2"/>
    <property type="match status" value="1"/>
</dbReference>
<sequence length="349" mass="35943">MRRKVVRRAAVTGGVCAALLVAVYLLAVWTVPGQAFEDAVLRGALLAAGGEQQAAATATLDKITEYSLAVAIVVVFAIGLARRQVFLAMSGAGMIVVSVVTTEVLQRLVLLRPVLLPSGERRADQSFPSGHTTIATSVMCGLVMVVPYRFRGVAVFLTSLWATTVGASTVTASWHRPSDTIGSDLIVLIYACTAIALLACKGSVREAEPRSRAARAARGTLVGLHAVEAVAAVCIGVVVGGSALRDLAHSLEPGDGTNQAAYLAGRAFALAGGALVALTILGLLRRIDLTAPGRGLGAGGHQGPGSAGHPDRLSEGPGNGQRRAEAPGAGLRKTGQLVVPSRPVRHDHR</sequence>
<feature type="region of interest" description="Disordered" evidence="1">
    <location>
        <begin position="295"/>
        <end position="349"/>
    </location>
</feature>
<keyword evidence="2" id="KW-0472">Membrane</keyword>
<keyword evidence="5" id="KW-1185">Reference proteome</keyword>
<feature type="transmembrane region" description="Helical" evidence="2">
    <location>
        <begin position="63"/>
        <end position="81"/>
    </location>
</feature>
<evidence type="ECO:0000313" key="5">
    <source>
        <dbReference type="Proteomes" id="UP000622547"/>
    </source>
</evidence>
<feature type="transmembrane region" description="Helical" evidence="2">
    <location>
        <begin position="181"/>
        <end position="200"/>
    </location>
</feature>